<evidence type="ECO:0000256" key="1">
    <source>
        <dbReference type="SAM" id="MobiDB-lite"/>
    </source>
</evidence>
<evidence type="ECO:0000313" key="2">
    <source>
        <dbReference type="EMBL" id="KAH0821349.1"/>
    </source>
</evidence>
<name>A0A8J6LG29_TENMO</name>
<gene>
    <name evidence="2" type="ORF">GEV33_001442</name>
</gene>
<dbReference type="EMBL" id="JABDTM020008288">
    <property type="protein sequence ID" value="KAH0821349.1"/>
    <property type="molecule type" value="Genomic_DNA"/>
</dbReference>
<proteinExistence type="predicted"/>
<keyword evidence="3" id="KW-1185">Reference proteome</keyword>
<reference evidence="2" key="1">
    <citation type="journal article" date="2020" name="J Insects Food Feed">
        <title>The yellow mealworm (Tenebrio molitor) genome: a resource for the emerging insects as food and feed industry.</title>
        <authorList>
            <person name="Eriksson T."/>
            <person name="Andere A."/>
            <person name="Kelstrup H."/>
            <person name="Emery V."/>
            <person name="Picard C."/>
        </authorList>
    </citation>
    <scope>NUCLEOTIDE SEQUENCE</scope>
    <source>
        <strain evidence="2">Stoneville</strain>
        <tissue evidence="2">Whole head</tissue>
    </source>
</reference>
<organism evidence="2 3">
    <name type="scientific">Tenebrio molitor</name>
    <name type="common">Yellow mealworm beetle</name>
    <dbReference type="NCBI Taxonomy" id="7067"/>
    <lineage>
        <taxon>Eukaryota</taxon>
        <taxon>Metazoa</taxon>
        <taxon>Ecdysozoa</taxon>
        <taxon>Arthropoda</taxon>
        <taxon>Hexapoda</taxon>
        <taxon>Insecta</taxon>
        <taxon>Pterygota</taxon>
        <taxon>Neoptera</taxon>
        <taxon>Endopterygota</taxon>
        <taxon>Coleoptera</taxon>
        <taxon>Polyphaga</taxon>
        <taxon>Cucujiformia</taxon>
        <taxon>Tenebrionidae</taxon>
        <taxon>Tenebrio</taxon>
    </lineage>
</organism>
<protein>
    <submittedName>
        <fullName evidence="2">Uncharacterized protein</fullName>
    </submittedName>
</protein>
<feature type="region of interest" description="Disordered" evidence="1">
    <location>
        <begin position="108"/>
        <end position="157"/>
    </location>
</feature>
<feature type="compositionally biased region" description="Basic and acidic residues" evidence="1">
    <location>
        <begin position="125"/>
        <end position="140"/>
    </location>
</feature>
<comment type="caution">
    <text evidence="2">The sequence shown here is derived from an EMBL/GenBank/DDBJ whole genome shotgun (WGS) entry which is preliminary data.</text>
</comment>
<dbReference type="AlphaFoldDB" id="A0A8J6LG29"/>
<evidence type="ECO:0000313" key="3">
    <source>
        <dbReference type="Proteomes" id="UP000719412"/>
    </source>
</evidence>
<accession>A0A8J6LG29</accession>
<sequence length="157" mass="17239">MLDSLKTAVFLEFGAKIVCCVWQVDSKSGNTKNKDVWRQLTVGGPPTAAPKGARSSSGLLPTPPVVAEALRLRAPAAERILLEAVRVLEAEPVPFLPLEHRGRDIAATAAGEVSGRRQLRTKNNPRSEDRGRRSERHHTEPSPVHTHTDTWAFHSQL</sequence>
<reference evidence="2" key="2">
    <citation type="submission" date="2021-08" db="EMBL/GenBank/DDBJ databases">
        <authorList>
            <person name="Eriksson T."/>
        </authorList>
    </citation>
    <scope>NUCLEOTIDE SEQUENCE</scope>
    <source>
        <strain evidence="2">Stoneville</strain>
        <tissue evidence="2">Whole head</tissue>
    </source>
</reference>
<dbReference type="Proteomes" id="UP000719412">
    <property type="component" value="Unassembled WGS sequence"/>
</dbReference>